<dbReference type="SUPFAM" id="SSF53383">
    <property type="entry name" value="PLP-dependent transferases"/>
    <property type="match status" value="1"/>
</dbReference>
<evidence type="ECO:0000256" key="22">
    <source>
        <dbReference type="ARBA" id="ARBA00049325"/>
    </source>
</evidence>
<dbReference type="PANTHER" id="PTHR43807:SF6">
    <property type="entry name" value="KYNURENINE--OXOGLUTARATE TRANSAMINASE 3"/>
    <property type="match status" value="1"/>
</dbReference>
<dbReference type="EC" id="2.6.1.7" evidence="5"/>
<dbReference type="InterPro" id="IPR015421">
    <property type="entry name" value="PyrdxlP-dep_Trfase_major"/>
</dbReference>
<evidence type="ECO:0000256" key="20">
    <source>
        <dbReference type="ARBA" id="ARBA00047677"/>
    </source>
</evidence>
<comment type="similarity">
    <text evidence="2">Belongs to the class-I pyridoxal-phosphate-dependent aminotransferase family.</text>
</comment>
<comment type="function">
    <text evidence="23">Catalyzes the irreversible transamination of the L-tryptophan metabolite L-kynurenine to form kynurenic acid (KA), an intermediate in the tryptophan catabolic pathway which is also a broad spectrum antagonist of the three ionotropic excitatory amino acid receptors among others. May catalyze the beta-elimination of S-conjugates and Se-conjugates of L-(seleno)cysteine, resulting in the cleavage of the C-S or C-Se bond. Has transaminase activity towards L-kynurenine, tryptophan, phenylalanine, serine, cysteine, methionine, histidine, glutamine and asparagine with glyoxylate as an amino group acceptor (in vitro). Has lower activity with 2-oxoglutarate as amino group acceptor (in vitro).</text>
</comment>
<dbReference type="InterPro" id="IPR051326">
    <property type="entry name" value="Kynurenine-oxoglutarate_AT"/>
</dbReference>
<evidence type="ECO:0000256" key="7">
    <source>
        <dbReference type="ARBA" id="ARBA00019100"/>
    </source>
</evidence>
<dbReference type="Pfam" id="PF00155">
    <property type="entry name" value="Aminotran_1_2"/>
    <property type="match status" value="1"/>
</dbReference>
<dbReference type="Gene3D" id="3.90.1150.10">
    <property type="entry name" value="Aspartate Aminotransferase, domain 1"/>
    <property type="match status" value="2"/>
</dbReference>
<dbReference type="AlphaFoldDB" id="A0A9W3F115"/>
<protein>
    <recommendedName>
        <fullName evidence="7">Kynurenine--oxoglutarate transaminase 3</fullName>
        <ecNumber evidence="6">2.6.1.63</ecNumber>
        <ecNumber evidence="5">2.6.1.7</ecNumber>
        <ecNumber evidence="4">4.4.1.13</ecNumber>
    </recommendedName>
    <alternativeName>
        <fullName evidence="18">Cysteine-S-conjugate beta-lyase 2</fullName>
    </alternativeName>
    <alternativeName>
        <fullName evidence="14">Kynurenine aminotransferase 3</fullName>
    </alternativeName>
    <alternativeName>
        <fullName evidence="15">Kynurenine aminotransferase III</fullName>
    </alternativeName>
    <alternativeName>
        <fullName evidence="16">Kynurenine--glyoxylate transaminase</fullName>
    </alternativeName>
    <alternativeName>
        <fullName evidence="17">Kynurenine--oxoglutarate transaminase III</fullName>
    </alternativeName>
</protein>
<evidence type="ECO:0000256" key="8">
    <source>
        <dbReference type="ARBA" id="ARBA00022576"/>
    </source>
</evidence>
<proteinExistence type="inferred from homology"/>
<dbReference type="GO" id="GO:0047804">
    <property type="term" value="F:cysteine-S-conjugate beta-lyase activity"/>
    <property type="evidence" value="ECO:0007669"/>
    <property type="project" value="UniProtKB-EC"/>
</dbReference>
<evidence type="ECO:0000256" key="16">
    <source>
        <dbReference type="ARBA" id="ARBA00031198"/>
    </source>
</evidence>
<evidence type="ECO:0000256" key="2">
    <source>
        <dbReference type="ARBA" id="ARBA00007441"/>
    </source>
</evidence>
<comment type="catalytic activity">
    <reaction evidence="22">
        <text>an S-substituted L-cysteine + H2O = a thiol + pyruvate + NH4(+)</text>
        <dbReference type="Rhea" id="RHEA:18121"/>
        <dbReference type="ChEBI" id="CHEBI:15361"/>
        <dbReference type="ChEBI" id="CHEBI:15377"/>
        <dbReference type="ChEBI" id="CHEBI:28938"/>
        <dbReference type="ChEBI" id="CHEBI:29256"/>
        <dbReference type="ChEBI" id="CHEBI:58717"/>
        <dbReference type="EC" id="4.4.1.13"/>
    </reaction>
    <physiologicalReaction direction="left-to-right" evidence="22">
        <dbReference type="Rhea" id="RHEA:18122"/>
    </physiologicalReaction>
</comment>
<gene>
    <name evidence="25" type="primary">KYAT3</name>
</gene>
<dbReference type="RefSeq" id="XP_010961598.1">
    <property type="nucleotide sequence ID" value="XM_010963296.2"/>
</dbReference>
<evidence type="ECO:0000256" key="19">
    <source>
        <dbReference type="ARBA" id="ARBA00047478"/>
    </source>
</evidence>
<dbReference type="InterPro" id="IPR004839">
    <property type="entry name" value="Aminotransferase_I/II_large"/>
</dbReference>
<dbReference type="FunFam" id="3.40.640.10:FF:000024">
    <property type="entry name" value="Kynurenine--oxoglutarate transaminase 3"/>
    <property type="match status" value="1"/>
</dbReference>
<dbReference type="Gene3D" id="3.40.640.10">
    <property type="entry name" value="Type I PLP-dependent aspartate aminotransferase-like (Major domain)"/>
    <property type="match status" value="1"/>
</dbReference>
<comment type="subunit">
    <text evidence="3">Homodimer.</text>
</comment>
<evidence type="ECO:0000313" key="24">
    <source>
        <dbReference type="Proteomes" id="UP001732780"/>
    </source>
</evidence>
<sequence length="425" mass="47662">MFLALGRLCTRGSTAKFLKTIYASKILGLSTSAKMSSKLKNAKRIEGLDKNVWIEFTKLAADPSVVNLGQGLPDISPPNYVKEELSKVAAIDSLNQYTRGFGHPSLVKALSCLYEKFYQNRINPDKEILVTVGAYGSLFNAIQGLIDEGDEVIVIVPFYDCYEPMVRMAGATPVFIPLRAKPVDGKKWSSSDWTLDPEELASKFNSKTKAIILNTPHNPLGKVFTNSELQVIADLCIKYDTLCISDEVYEWLVYTGNKHLKIATFPGMWERTVTIGSAGKTFSVTGWKEALAQAFWIDIKRMDDPECYFNSLPKELEVKRDRMVRLLESVGLTPIVPDGGYFIIADVSLLDADFSDMKDSSEPYDYKFVKWMTKNKKLSAIPVSAFCNAETKSQFEKFVRFCFIKKDSTLDAAEAIIKAWKRQAS</sequence>
<dbReference type="GO" id="GO:0016212">
    <property type="term" value="F:kynurenine-oxoglutarate transaminase activity"/>
    <property type="evidence" value="ECO:0007669"/>
    <property type="project" value="UniProtKB-EC"/>
</dbReference>
<evidence type="ECO:0000256" key="9">
    <source>
        <dbReference type="ARBA" id="ARBA00022679"/>
    </source>
</evidence>
<evidence type="ECO:0000256" key="11">
    <source>
        <dbReference type="ARBA" id="ARBA00022990"/>
    </source>
</evidence>
<dbReference type="GeneID" id="105075460"/>
<dbReference type="InterPro" id="IPR015424">
    <property type="entry name" value="PyrdxlP-dep_Trfase"/>
</dbReference>
<comment type="pathway">
    <text evidence="13">Amino-acid degradation; L-kynurenine degradation; kynurenate from L-kynurenine: step 1/2.</text>
</comment>
<dbReference type="PANTHER" id="PTHR43807">
    <property type="entry name" value="FI04487P"/>
    <property type="match status" value="1"/>
</dbReference>
<dbReference type="InterPro" id="IPR015422">
    <property type="entry name" value="PyrdxlP-dep_Trfase_small"/>
</dbReference>
<organism evidence="24 25">
    <name type="scientific">Camelus bactrianus</name>
    <name type="common">Bactrian camel</name>
    <dbReference type="NCBI Taxonomy" id="9837"/>
    <lineage>
        <taxon>Eukaryota</taxon>
        <taxon>Metazoa</taxon>
        <taxon>Chordata</taxon>
        <taxon>Craniata</taxon>
        <taxon>Vertebrata</taxon>
        <taxon>Euteleostomi</taxon>
        <taxon>Mammalia</taxon>
        <taxon>Eutheria</taxon>
        <taxon>Laurasiatheria</taxon>
        <taxon>Artiodactyla</taxon>
        <taxon>Tylopoda</taxon>
        <taxon>Camelidae</taxon>
        <taxon>Camelus</taxon>
    </lineage>
</organism>
<evidence type="ECO:0000256" key="12">
    <source>
        <dbReference type="ARBA" id="ARBA00023239"/>
    </source>
</evidence>
<evidence type="ECO:0000256" key="1">
    <source>
        <dbReference type="ARBA" id="ARBA00001933"/>
    </source>
</evidence>
<dbReference type="FunFam" id="3.90.1150.10:FF:000021">
    <property type="entry name" value="Kynurenine--oxoglutarate transaminase 3"/>
    <property type="match status" value="1"/>
</dbReference>
<dbReference type="GO" id="GO:0047315">
    <property type="term" value="F:kynurenine-glyoxylate transaminase activity"/>
    <property type="evidence" value="ECO:0007669"/>
    <property type="project" value="UniProtKB-EC"/>
</dbReference>
<evidence type="ECO:0000256" key="15">
    <source>
        <dbReference type="ARBA" id="ARBA00030993"/>
    </source>
</evidence>
<dbReference type="CTD" id="56267"/>
<comment type="catalytic activity">
    <reaction evidence="20">
        <text>L-kynurenine + glyoxylate = kynurenate + glycine + H2O</text>
        <dbReference type="Rhea" id="RHEA:65896"/>
        <dbReference type="ChEBI" id="CHEBI:15377"/>
        <dbReference type="ChEBI" id="CHEBI:36655"/>
        <dbReference type="ChEBI" id="CHEBI:57305"/>
        <dbReference type="ChEBI" id="CHEBI:57959"/>
        <dbReference type="ChEBI" id="CHEBI:58454"/>
        <dbReference type="EC" id="2.6.1.63"/>
    </reaction>
    <physiologicalReaction direction="left-to-right" evidence="20">
        <dbReference type="Rhea" id="RHEA:65897"/>
    </physiologicalReaction>
</comment>
<dbReference type="CDD" id="cd00609">
    <property type="entry name" value="AAT_like"/>
    <property type="match status" value="1"/>
</dbReference>
<dbReference type="GO" id="GO:0030170">
    <property type="term" value="F:pyridoxal phosphate binding"/>
    <property type="evidence" value="ECO:0007669"/>
    <property type="project" value="InterPro"/>
</dbReference>
<keyword evidence="12" id="KW-0456">Lyase</keyword>
<keyword evidence="10" id="KW-0663">Pyridoxal phosphate</keyword>
<evidence type="ECO:0000313" key="25">
    <source>
        <dbReference type="RefSeq" id="XP_010961598.1"/>
    </source>
</evidence>
<reference evidence="25" key="1">
    <citation type="submission" date="2025-08" db="UniProtKB">
        <authorList>
            <consortium name="RefSeq"/>
        </authorList>
    </citation>
    <scope>IDENTIFICATION</scope>
    <source>
        <tissue evidence="25">Blood</tissue>
    </source>
</reference>
<name>A0A9W3F115_CAMBA</name>
<evidence type="ECO:0000256" key="21">
    <source>
        <dbReference type="ARBA" id="ARBA00047888"/>
    </source>
</evidence>
<evidence type="ECO:0000256" key="23">
    <source>
        <dbReference type="ARBA" id="ARBA00054518"/>
    </source>
</evidence>
<evidence type="ECO:0000256" key="4">
    <source>
        <dbReference type="ARBA" id="ARBA00012224"/>
    </source>
</evidence>
<evidence type="ECO:0000256" key="5">
    <source>
        <dbReference type="ARBA" id="ARBA00012751"/>
    </source>
</evidence>
<dbReference type="EC" id="4.4.1.13" evidence="4"/>
<dbReference type="FunFam" id="3.90.1150.10:FF:000275">
    <property type="entry name" value="kynurenine--oxoglutarate transaminase 1"/>
    <property type="match status" value="1"/>
</dbReference>
<evidence type="ECO:0000256" key="14">
    <source>
        <dbReference type="ARBA" id="ARBA00029778"/>
    </source>
</evidence>
<evidence type="ECO:0000256" key="13">
    <source>
        <dbReference type="ARBA" id="ARBA00024016"/>
    </source>
</evidence>
<keyword evidence="9" id="KW-0808">Transferase</keyword>
<keyword evidence="8" id="KW-0032">Aminotransferase</keyword>
<evidence type="ECO:0000256" key="18">
    <source>
        <dbReference type="ARBA" id="ARBA00031600"/>
    </source>
</evidence>
<keyword evidence="24" id="KW-1185">Reference proteome</keyword>
<comment type="catalytic activity">
    <reaction evidence="21">
        <text>3-hydroxy-L-kynurenine + glyoxylate = xanthurenate + glycine + H2O</text>
        <dbReference type="Rhea" id="RHEA:65900"/>
        <dbReference type="ChEBI" id="CHEBI:15377"/>
        <dbReference type="ChEBI" id="CHEBI:36655"/>
        <dbReference type="ChEBI" id="CHEBI:57305"/>
        <dbReference type="ChEBI" id="CHEBI:58125"/>
        <dbReference type="ChEBI" id="CHEBI:71201"/>
        <dbReference type="EC" id="2.6.1.63"/>
    </reaction>
    <physiologicalReaction direction="left-to-right" evidence="21">
        <dbReference type="Rhea" id="RHEA:65901"/>
    </physiologicalReaction>
</comment>
<comment type="cofactor">
    <cofactor evidence="1">
        <name>pyridoxal 5'-phosphate</name>
        <dbReference type="ChEBI" id="CHEBI:597326"/>
    </cofactor>
</comment>
<accession>A0A9W3F115</accession>
<comment type="catalytic activity">
    <reaction evidence="19">
        <text>L-kynurenine + 2-oxoglutarate = kynurenate + L-glutamate + H2O</text>
        <dbReference type="Rhea" id="RHEA:65560"/>
        <dbReference type="ChEBI" id="CHEBI:15377"/>
        <dbReference type="ChEBI" id="CHEBI:16810"/>
        <dbReference type="ChEBI" id="CHEBI:29985"/>
        <dbReference type="ChEBI" id="CHEBI:57959"/>
        <dbReference type="ChEBI" id="CHEBI:58454"/>
        <dbReference type="EC" id="2.6.1.7"/>
    </reaction>
    <physiologicalReaction direction="left-to-right" evidence="19">
        <dbReference type="Rhea" id="RHEA:65561"/>
    </physiologicalReaction>
</comment>
<keyword evidence="11" id="KW-0007">Acetylation</keyword>
<evidence type="ECO:0000256" key="6">
    <source>
        <dbReference type="ARBA" id="ARBA00013010"/>
    </source>
</evidence>
<dbReference type="EC" id="2.6.1.63" evidence="6"/>
<evidence type="ECO:0000256" key="17">
    <source>
        <dbReference type="ARBA" id="ARBA00031371"/>
    </source>
</evidence>
<dbReference type="GO" id="GO:0070189">
    <property type="term" value="P:kynurenine metabolic process"/>
    <property type="evidence" value="ECO:0007669"/>
    <property type="project" value="UniProtKB-ARBA"/>
</dbReference>
<evidence type="ECO:0000256" key="3">
    <source>
        <dbReference type="ARBA" id="ARBA00011738"/>
    </source>
</evidence>
<evidence type="ECO:0000256" key="10">
    <source>
        <dbReference type="ARBA" id="ARBA00022898"/>
    </source>
</evidence>
<dbReference type="GO" id="GO:0005739">
    <property type="term" value="C:mitochondrion"/>
    <property type="evidence" value="ECO:0007669"/>
    <property type="project" value="TreeGrafter"/>
</dbReference>
<dbReference type="Proteomes" id="UP001732780">
    <property type="component" value="Chromosome 13"/>
</dbReference>